<dbReference type="InterPro" id="IPR011006">
    <property type="entry name" value="CheY-like_superfamily"/>
</dbReference>
<dbReference type="Pfam" id="PF00072">
    <property type="entry name" value="Response_reg"/>
    <property type="match status" value="1"/>
</dbReference>
<dbReference type="SMART" id="SM00850">
    <property type="entry name" value="LytTR"/>
    <property type="match status" value="1"/>
</dbReference>
<organism evidence="5 6">
    <name type="scientific">OM182 bacterium MED-G28</name>
    <dbReference type="NCBI Taxonomy" id="1986256"/>
    <lineage>
        <taxon>Bacteria</taxon>
        <taxon>Pseudomonadati</taxon>
        <taxon>Pseudomonadota</taxon>
        <taxon>Gammaproteobacteria</taxon>
        <taxon>OMG group</taxon>
        <taxon>OM182 clade</taxon>
    </lineage>
</organism>
<dbReference type="PROSITE" id="PS50110">
    <property type="entry name" value="RESPONSE_REGULATORY"/>
    <property type="match status" value="1"/>
</dbReference>
<dbReference type="PANTHER" id="PTHR37299:SF1">
    <property type="entry name" value="STAGE 0 SPORULATION PROTEIN A HOMOLOG"/>
    <property type="match status" value="1"/>
</dbReference>
<sequence length="272" mass="30538">MNQSESKKLKAIIVDDEELARQGLSMRIEQYEDLEIVAECRNGKEAIAAIIEHEPDVVFLDIQMPGMTGFEVINEVQGDVMPMIIFVTAYDAFAVAAFKVHAIDYLLKPVEVEGLARAIDRAKQQKEQKVAIPEKQKLLELAVSLTGKSASAIGELIYSEEDIVERADRLAIKDGSSITFVPVKDIDWIDAAGDYMCVHVKNETHIMRTTMKELEAKLDPLIFQRVHRSTIVNTEQVEKVSSHINGEFHLTLSCGSSIKMSRSYKGKVKHFF</sequence>
<dbReference type="EMBL" id="NTJZ01000010">
    <property type="protein sequence ID" value="PDH33227.1"/>
    <property type="molecule type" value="Genomic_DNA"/>
</dbReference>
<evidence type="ECO:0000259" key="3">
    <source>
        <dbReference type="PROSITE" id="PS50110"/>
    </source>
</evidence>
<dbReference type="Pfam" id="PF04397">
    <property type="entry name" value="LytTR"/>
    <property type="match status" value="1"/>
</dbReference>
<gene>
    <name evidence="5" type="ORF">CNF02_09770</name>
</gene>
<dbReference type="GO" id="GO:0000156">
    <property type="term" value="F:phosphorelay response regulator activity"/>
    <property type="evidence" value="ECO:0007669"/>
    <property type="project" value="InterPro"/>
</dbReference>
<evidence type="ECO:0000313" key="5">
    <source>
        <dbReference type="EMBL" id="PDH33227.1"/>
    </source>
</evidence>
<dbReference type="AlphaFoldDB" id="A0A2A5WAD7"/>
<dbReference type="SUPFAM" id="SSF52172">
    <property type="entry name" value="CheY-like"/>
    <property type="match status" value="1"/>
</dbReference>
<dbReference type="FunFam" id="3.40.50.2300:FF:000051">
    <property type="entry name" value="Two-component response regulator yehT"/>
    <property type="match status" value="1"/>
</dbReference>
<feature type="modified residue" description="4-aspartylphosphate" evidence="2">
    <location>
        <position position="61"/>
    </location>
</feature>
<keyword evidence="5" id="KW-0238">DNA-binding</keyword>
<dbReference type="GO" id="GO:0003677">
    <property type="term" value="F:DNA binding"/>
    <property type="evidence" value="ECO:0007669"/>
    <property type="project" value="UniProtKB-KW"/>
</dbReference>
<evidence type="ECO:0000259" key="4">
    <source>
        <dbReference type="PROSITE" id="PS50930"/>
    </source>
</evidence>
<reference evidence="5 6" key="1">
    <citation type="submission" date="2017-08" db="EMBL/GenBank/DDBJ databases">
        <title>Fine stratification of microbial communities through a metagenomic profile of the photic zone.</title>
        <authorList>
            <person name="Haro-Moreno J.M."/>
            <person name="Lopez-Perez M."/>
            <person name="De La Torre J."/>
            <person name="Picazo A."/>
            <person name="Camacho A."/>
            <person name="Rodriguez-Valera F."/>
        </authorList>
    </citation>
    <scope>NUCLEOTIDE SEQUENCE [LARGE SCALE GENOMIC DNA]</scope>
    <source>
        <strain evidence="5">MED-G28</strain>
    </source>
</reference>
<dbReference type="PROSITE" id="PS50930">
    <property type="entry name" value="HTH_LYTTR"/>
    <property type="match status" value="1"/>
</dbReference>
<dbReference type="PANTHER" id="PTHR37299">
    <property type="entry name" value="TRANSCRIPTIONAL REGULATOR-RELATED"/>
    <property type="match status" value="1"/>
</dbReference>
<dbReference type="Gene3D" id="2.40.50.1020">
    <property type="entry name" value="LytTr DNA-binding domain"/>
    <property type="match status" value="1"/>
</dbReference>
<accession>A0A2A5WAD7</accession>
<comment type="caution">
    <text evidence="5">The sequence shown here is derived from an EMBL/GenBank/DDBJ whole genome shotgun (WGS) entry which is preliminary data.</text>
</comment>
<dbReference type="Gene3D" id="3.40.50.2300">
    <property type="match status" value="1"/>
</dbReference>
<dbReference type="InterPro" id="IPR001789">
    <property type="entry name" value="Sig_transdc_resp-reg_receiver"/>
</dbReference>
<evidence type="ECO:0000256" key="1">
    <source>
        <dbReference type="ARBA" id="ARBA00023012"/>
    </source>
</evidence>
<feature type="domain" description="Response regulatory" evidence="3">
    <location>
        <begin position="10"/>
        <end position="123"/>
    </location>
</feature>
<keyword evidence="1" id="KW-0902">Two-component regulatory system</keyword>
<dbReference type="SMART" id="SM00448">
    <property type="entry name" value="REC"/>
    <property type="match status" value="1"/>
</dbReference>
<evidence type="ECO:0000256" key="2">
    <source>
        <dbReference type="PROSITE-ProRule" id="PRU00169"/>
    </source>
</evidence>
<name>A0A2A5WAD7_9GAMM</name>
<dbReference type="InterPro" id="IPR046947">
    <property type="entry name" value="LytR-like"/>
</dbReference>
<proteinExistence type="predicted"/>
<keyword evidence="2" id="KW-0597">Phosphoprotein</keyword>
<protein>
    <submittedName>
        <fullName evidence="5">DNA-binding response regulator</fullName>
    </submittedName>
</protein>
<feature type="domain" description="HTH LytTR-type" evidence="4">
    <location>
        <begin position="170"/>
        <end position="272"/>
    </location>
</feature>
<evidence type="ECO:0000313" key="6">
    <source>
        <dbReference type="Proteomes" id="UP000219329"/>
    </source>
</evidence>
<dbReference type="InterPro" id="IPR007492">
    <property type="entry name" value="LytTR_DNA-bd_dom"/>
</dbReference>
<dbReference type="Proteomes" id="UP000219329">
    <property type="component" value="Unassembled WGS sequence"/>
</dbReference>